<evidence type="ECO:0000256" key="2">
    <source>
        <dbReference type="SAM" id="Phobius"/>
    </source>
</evidence>
<dbReference type="Proteomes" id="UP000186132">
    <property type="component" value="Unassembled WGS sequence"/>
</dbReference>
<keyword evidence="2" id="KW-1133">Transmembrane helix</keyword>
<feature type="compositionally biased region" description="Basic and acidic residues" evidence="1">
    <location>
        <begin position="7"/>
        <end position="20"/>
    </location>
</feature>
<feature type="compositionally biased region" description="Low complexity" evidence="1">
    <location>
        <begin position="97"/>
        <end position="133"/>
    </location>
</feature>
<sequence>MTTSPGDDERPVELGKRAAESDDAAGAAEASEVPFDPYRFGKPDFPVPPEYAPPGYVPDPPAAPVPPTPPGRPPAGPPGAYPTGAPPYGQSPYGQSPYGQSPYGQAPYGQQPYGQSPYGQQPYGQSPYGQAPYAQRPTPPGAASQGNGKAITSMVLGIVAVVLCWLSLLDLLLIVPAVVFGSLGIAEARSRGGAGRAQAIVGLVCAGVAVVLVTVLTIFAFRAYDRCGGAAGSDDPGFNQCVRDNIFAAGPGGDVR</sequence>
<accession>A0A1M5ILG3</accession>
<keyword evidence="2" id="KW-0472">Membrane</keyword>
<name>A0A1M5ILG3_9ACTN</name>
<gene>
    <name evidence="3" type="ORF">SAMN05443575_1934</name>
</gene>
<evidence type="ECO:0000256" key="1">
    <source>
        <dbReference type="SAM" id="MobiDB-lite"/>
    </source>
</evidence>
<keyword evidence="2" id="KW-0812">Transmembrane</keyword>
<evidence type="ECO:0000313" key="4">
    <source>
        <dbReference type="Proteomes" id="UP000186132"/>
    </source>
</evidence>
<protein>
    <recommendedName>
        <fullName evidence="5">DUF4190 domain-containing protein</fullName>
    </recommendedName>
</protein>
<evidence type="ECO:0000313" key="3">
    <source>
        <dbReference type="EMBL" id="SHG29127.1"/>
    </source>
</evidence>
<dbReference type="STRING" id="1206085.SAMN05443575_1934"/>
<reference evidence="3 4" key="1">
    <citation type="submission" date="2016-11" db="EMBL/GenBank/DDBJ databases">
        <authorList>
            <person name="Jaros S."/>
            <person name="Januszkiewicz K."/>
            <person name="Wedrychowicz H."/>
        </authorList>
    </citation>
    <scope>NUCLEOTIDE SEQUENCE [LARGE SCALE GENOMIC DNA]</scope>
    <source>
        <strain evidence="3 4">DSM 45627</strain>
    </source>
</reference>
<feature type="region of interest" description="Disordered" evidence="1">
    <location>
        <begin position="1"/>
        <end position="146"/>
    </location>
</feature>
<organism evidence="3 4">
    <name type="scientific">Jatrophihabitans endophyticus</name>
    <dbReference type="NCBI Taxonomy" id="1206085"/>
    <lineage>
        <taxon>Bacteria</taxon>
        <taxon>Bacillati</taxon>
        <taxon>Actinomycetota</taxon>
        <taxon>Actinomycetes</taxon>
        <taxon>Jatrophihabitantales</taxon>
        <taxon>Jatrophihabitantaceae</taxon>
        <taxon>Jatrophihabitans</taxon>
    </lineage>
</organism>
<keyword evidence="4" id="KW-1185">Reference proteome</keyword>
<evidence type="ECO:0008006" key="5">
    <source>
        <dbReference type="Google" id="ProtNLM"/>
    </source>
</evidence>
<dbReference type="RefSeq" id="WP_143168090.1">
    <property type="nucleotide sequence ID" value="NZ_FQVU01000002.1"/>
</dbReference>
<dbReference type="EMBL" id="FQVU01000002">
    <property type="protein sequence ID" value="SHG29127.1"/>
    <property type="molecule type" value="Genomic_DNA"/>
</dbReference>
<feature type="transmembrane region" description="Helical" evidence="2">
    <location>
        <begin position="154"/>
        <end position="179"/>
    </location>
</feature>
<dbReference type="AlphaFoldDB" id="A0A1M5ILG3"/>
<proteinExistence type="predicted"/>
<feature type="transmembrane region" description="Helical" evidence="2">
    <location>
        <begin position="199"/>
        <end position="221"/>
    </location>
</feature>
<feature type="compositionally biased region" description="Pro residues" evidence="1">
    <location>
        <begin position="45"/>
        <end position="80"/>
    </location>
</feature>